<sequence>MRRTKEDAEKTRIALLASAERLFLDKGVAHTSLDQIARDAGVTRGAVYWHFQNKAHLFHEMLNQVRLPPEQMTERLTSCTQQQPMRTLYDLCIEGISALGRDEQKRRVMTILLHRCEFTDELREAEERHHAFINLFIELCEKLLESASGSLQPGVTPRLAALSLHALIVGLFSDWTRDSTLFDPEKDCAALIDPMFRGLVKDWDSTAKH</sequence>
<proteinExistence type="predicted"/>
<keyword evidence="3 5" id="KW-0238">DNA-binding</keyword>
<dbReference type="InterPro" id="IPR009057">
    <property type="entry name" value="Homeodomain-like_sf"/>
</dbReference>
<dbReference type="PANTHER" id="PTHR30055:SF240">
    <property type="entry name" value="HTH-TYPE TRANSCRIPTIONAL REGULATOR ACRR"/>
    <property type="match status" value="1"/>
</dbReference>
<dbReference type="PROSITE" id="PS50977">
    <property type="entry name" value="HTH_TETR_2"/>
    <property type="match status" value="1"/>
</dbReference>
<evidence type="ECO:0000259" key="6">
    <source>
        <dbReference type="PROSITE" id="PS50977"/>
    </source>
</evidence>
<dbReference type="SUPFAM" id="SSF46689">
    <property type="entry name" value="Homeodomain-like"/>
    <property type="match status" value="1"/>
</dbReference>
<dbReference type="GO" id="GO:0003700">
    <property type="term" value="F:DNA-binding transcription factor activity"/>
    <property type="evidence" value="ECO:0007669"/>
    <property type="project" value="TreeGrafter"/>
</dbReference>
<keyword evidence="2" id="KW-0805">Transcription regulation</keyword>
<evidence type="ECO:0000256" key="3">
    <source>
        <dbReference type="ARBA" id="ARBA00023125"/>
    </source>
</evidence>
<evidence type="ECO:0000256" key="2">
    <source>
        <dbReference type="ARBA" id="ARBA00023015"/>
    </source>
</evidence>
<dbReference type="Gene3D" id="1.10.357.10">
    <property type="entry name" value="Tetracycline Repressor, domain 2"/>
    <property type="match status" value="1"/>
</dbReference>
<feature type="domain" description="HTH tetR-type" evidence="6">
    <location>
        <begin position="9"/>
        <end position="69"/>
    </location>
</feature>
<dbReference type="EMBL" id="RFFM01000001">
    <property type="protein sequence ID" value="RMH91878.1"/>
    <property type="molecule type" value="Genomic_DNA"/>
</dbReference>
<dbReference type="InterPro" id="IPR036271">
    <property type="entry name" value="Tet_transcr_reg_TetR-rel_C_sf"/>
</dbReference>
<dbReference type="AlphaFoldDB" id="A0A3M2HS62"/>
<dbReference type="OrthoDB" id="5816932at2"/>
<comment type="caution">
    <text evidence="7">The sequence shown here is derived from an EMBL/GenBank/DDBJ whole genome shotgun (WGS) entry which is preliminary data.</text>
</comment>
<dbReference type="InterPro" id="IPR050109">
    <property type="entry name" value="HTH-type_TetR-like_transc_reg"/>
</dbReference>
<evidence type="ECO:0000256" key="1">
    <source>
        <dbReference type="ARBA" id="ARBA00022491"/>
    </source>
</evidence>
<dbReference type="PANTHER" id="PTHR30055">
    <property type="entry name" value="HTH-TYPE TRANSCRIPTIONAL REGULATOR RUTR"/>
    <property type="match status" value="1"/>
</dbReference>
<dbReference type="InterPro" id="IPR001647">
    <property type="entry name" value="HTH_TetR"/>
</dbReference>
<evidence type="ECO:0000256" key="4">
    <source>
        <dbReference type="ARBA" id="ARBA00023163"/>
    </source>
</evidence>
<dbReference type="Pfam" id="PF00440">
    <property type="entry name" value="TetR_N"/>
    <property type="match status" value="1"/>
</dbReference>
<evidence type="ECO:0000256" key="5">
    <source>
        <dbReference type="PROSITE-ProRule" id="PRU00335"/>
    </source>
</evidence>
<dbReference type="Pfam" id="PF08361">
    <property type="entry name" value="TetR_C_2"/>
    <property type="match status" value="1"/>
</dbReference>
<gene>
    <name evidence="7" type="ORF">EA797_03800</name>
</gene>
<reference evidence="7 8" key="1">
    <citation type="submission" date="2018-10" db="EMBL/GenBank/DDBJ databases">
        <title>Pseudomonas zhaodongensis NEAU-ST5-21(T) genome.</title>
        <authorList>
            <person name="Peng J."/>
            <person name="Liu Z.-P."/>
        </authorList>
    </citation>
    <scope>NUCLEOTIDE SEQUENCE [LARGE SCALE GENOMIC DNA]</scope>
    <source>
        <strain evidence="7 8">NEAU-ST5-21</strain>
    </source>
</reference>
<dbReference type="InterPro" id="IPR023772">
    <property type="entry name" value="DNA-bd_HTH_TetR-type_CS"/>
</dbReference>
<dbReference type="RefSeq" id="WP_122163839.1">
    <property type="nucleotide sequence ID" value="NZ_CP180504.1"/>
</dbReference>
<keyword evidence="1" id="KW-0678">Repressor</keyword>
<dbReference type="SUPFAM" id="SSF48498">
    <property type="entry name" value="Tetracyclin repressor-like, C-terminal domain"/>
    <property type="match status" value="1"/>
</dbReference>
<name>A0A3M2HS62_9GAMM</name>
<feature type="DNA-binding region" description="H-T-H motif" evidence="5">
    <location>
        <begin position="32"/>
        <end position="51"/>
    </location>
</feature>
<keyword evidence="4" id="KW-0804">Transcription</keyword>
<dbReference type="PRINTS" id="PR00455">
    <property type="entry name" value="HTHTETR"/>
</dbReference>
<organism evidence="7 8">
    <name type="scientific">Stutzerimonas zhaodongensis</name>
    <dbReference type="NCBI Taxonomy" id="1176257"/>
    <lineage>
        <taxon>Bacteria</taxon>
        <taxon>Pseudomonadati</taxon>
        <taxon>Pseudomonadota</taxon>
        <taxon>Gammaproteobacteria</taxon>
        <taxon>Pseudomonadales</taxon>
        <taxon>Pseudomonadaceae</taxon>
        <taxon>Stutzerimonas</taxon>
    </lineage>
</organism>
<dbReference type="Proteomes" id="UP000269774">
    <property type="component" value="Unassembled WGS sequence"/>
</dbReference>
<keyword evidence="8" id="KW-1185">Reference proteome</keyword>
<evidence type="ECO:0000313" key="8">
    <source>
        <dbReference type="Proteomes" id="UP000269774"/>
    </source>
</evidence>
<accession>A0A3M2HS62</accession>
<dbReference type="GO" id="GO:0000976">
    <property type="term" value="F:transcription cis-regulatory region binding"/>
    <property type="evidence" value="ECO:0007669"/>
    <property type="project" value="TreeGrafter"/>
</dbReference>
<evidence type="ECO:0000313" key="7">
    <source>
        <dbReference type="EMBL" id="RMH91878.1"/>
    </source>
</evidence>
<protein>
    <submittedName>
        <fullName evidence="7">TetR family transcriptional regulator</fullName>
    </submittedName>
</protein>
<dbReference type="PROSITE" id="PS01081">
    <property type="entry name" value="HTH_TETR_1"/>
    <property type="match status" value="1"/>
</dbReference>
<dbReference type="InterPro" id="IPR013572">
    <property type="entry name" value="Tscrpt_reg_MAATS_C"/>
</dbReference>